<gene>
    <name evidence="3" type="ORF">DFO67_12823</name>
</gene>
<dbReference type="RefSeq" id="WP_134021044.1">
    <property type="nucleotide sequence ID" value="NZ_SOEC01000028.1"/>
</dbReference>
<feature type="compositionally biased region" description="Low complexity" evidence="1">
    <location>
        <begin position="30"/>
        <end position="42"/>
    </location>
</feature>
<evidence type="ECO:0000256" key="2">
    <source>
        <dbReference type="SAM" id="SignalP"/>
    </source>
</evidence>
<dbReference type="OrthoDB" id="5771277at2"/>
<feature type="region of interest" description="Disordered" evidence="1">
    <location>
        <begin position="25"/>
        <end position="58"/>
    </location>
</feature>
<accession>A0A4R8FA71</accession>
<evidence type="ECO:0000256" key="1">
    <source>
        <dbReference type="SAM" id="MobiDB-lite"/>
    </source>
</evidence>
<feature type="signal peptide" evidence="2">
    <location>
        <begin position="1"/>
        <end position="25"/>
    </location>
</feature>
<sequence length="114" mass="12097">MTRLIRPLLTTATLALATLALPVSADTSHSHGSSSGGHHSTTAQKAQGEGTVKAISPVQQQVTLAHGPVKALNWPAMTMPFKVSEKSLLEGISVGDEVRFELDAQKRISTLQKK</sequence>
<comment type="caution">
    <text evidence="3">The sequence shown here is derived from an EMBL/GenBank/DDBJ whole genome shotgun (WGS) entry which is preliminary data.</text>
</comment>
<dbReference type="Proteomes" id="UP000294489">
    <property type="component" value="Unassembled WGS sequence"/>
</dbReference>
<protein>
    <submittedName>
        <fullName evidence="3">Cu/Ag efflux protein CusF</fullName>
    </submittedName>
</protein>
<reference evidence="3 4" key="1">
    <citation type="submission" date="2019-03" db="EMBL/GenBank/DDBJ databases">
        <title>Freshwater and sediment microbial communities from various areas in North America, analyzing microbe dynamics in response to fracking.</title>
        <authorList>
            <person name="Lamendella R."/>
        </authorList>
    </citation>
    <scope>NUCLEOTIDE SEQUENCE [LARGE SCALE GENOMIC DNA]</scope>
    <source>
        <strain evidence="3 4">6_TX</strain>
    </source>
</reference>
<feature type="chain" id="PRO_5020516324" evidence="2">
    <location>
        <begin position="26"/>
        <end position="114"/>
    </location>
</feature>
<name>A0A4R8FA71_9GAMM</name>
<evidence type="ECO:0000313" key="3">
    <source>
        <dbReference type="EMBL" id="TDX22554.1"/>
    </source>
</evidence>
<dbReference type="EMBL" id="SOEC01000028">
    <property type="protein sequence ID" value="TDX22554.1"/>
    <property type="molecule type" value="Genomic_DNA"/>
</dbReference>
<dbReference type="InterPro" id="IPR042230">
    <property type="entry name" value="CusF_sf"/>
</dbReference>
<dbReference type="Gene3D" id="2.40.50.320">
    <property type="entry name" value="Copper binding periplasmic protein CusF"/>
    <property type="match status" value="1"/>
</dbReference>
<dbReference type="InterPro" id="IPR021647">
    <property type="entry name" value="CusF_Ec"/>
</dbReference>
<dbReference type="Pfam" id="PF11604">
    <property type="entry name" value="CusF_Ec"/>
    <property type="match status" value="1"/>
</dbReference>
<proteinExistence type="predicted"/>
<evidence type="ECO:0000313" key="4">
    <source>
        <dbReference type="Proteomes" id="UP000294489"/>
    </source>
</evidence>
<keyword evidence="2" id="KW-0732">Signal</keyword>
<dbReference type="AlphaFoldDB" id="A0A4R8FA71"/>
<organism evidence="3 4">
    <name type="scientific">Modicisalibacter xianhensis</name>
    <dbReference type="NCBI Taxonomy" id="442341"/>
    <lineage>
        <taxon>Bacteria</taxon>
        <taxon>Pseudomonadati</taxon>
        <taxon>Pseudomonadota</taxon>
        <taxon>Gammaproteobacteria</taxon>
        <taxon>Oceanospirillales</taxon>
        <taxon>Halomonadaceae</taxon>
        <taxon>Modicisalibacter</taxon>
    </lineage>
</organism>